<sequence>MNKNSSLLSRFLNDKKSRIRCKFAKLADKSASNTARFARLILFDFLSKIYIRNSLIFIILLILKGKKEVRKI</sequence>
<reference evidence="2 3" key="1">
    <citation type="submission" date="2017-06" db="EMBL/GenBank/DDBJ databases">
        <title>Genome sequencing of Fusobacterium nucleatum subsp. polymorphum KCOM 1275 (=ChDC F310).</title>
        <authorList>
            <person name="Kook J.-K."/>
            <person name="Park S.-N."/>
            <person name="Lim Y.K."/>
            <person name="Roh H."/>
        </authorList>
    </citation>
    <scope>NUCLEOTIDE SEQUENCE [LARGE SCALE GENOMIC DNA]</scope>
    <source>
        <strain evidence="2 3">KCOM 1275</strain>
    </source>
</reference>
<gene>
    <name evidence="2" type="ORF">CBG61_03120</name>
</gene>
<proteinExistence type="predicted"/>
<evidence type="ECO:0000313" key="3">
    <source>
        <dbReference type="Proteomes" id="UP000197638"/>
    </source>
</evidence>
<keyword evidence="1" id="KW-0812">Transmembrane</keyword>
<dbReference type="EMBL" id="CP022123">
    <property type="protein sequence ID" value="ASG29652.1"/>
    <property type="molecule type" value="Genomic_DNA"/>
</dbReference>
<keyword evidence="1" id="KW-1133">Transmembrane helix</keyword>
<organism evidence="2 3">
    <name type="scientific">Fusobacterium nucleatum subsp. polymorphum</name>
    <name type="common">Fusobacterium polymorphum</name>
    <dbReference type="NCBI Taxonomy" id="76857"/>
    <lineage>
        <taxon>Bacteria</taxon>
        <taxon>Fusobacteriati</taxon>
        <taxon>Fusobacteriota</taxon>
        <taxon>Fusobacteriia</taxon>
        <taxon>Fusobacteriales</taxon>
        <taxon>Fusobacteriaceae</taxon>
        <taxon>Fusobacterium</taxon>
    </lineage>
</organism>
<name>A0A241Q4B0_FUSNP</name>
<keyword evidence="1" id="KW-0472">Membrane</keyword>
<protein>
    <submittedName>
        <fullName evidence="2">Uncharacterized protein</fullName>
    </submittedName>
</protein>
<dbReference type="AlphaFoldDB" id="A0A241Q4B0"/>
<feature type="transmembrane region" description="Helical" evidence="1">
    <location>
        <begin position="40"/>
        <end position="63"/>
    </location>
</feature>
<evidence type="ECO:0000256" key="1">
    <source>
        <dbReference type="SAM" id="Phobius"/>
    </source>
</evidence>
<evidence type="ECO:0000313" key="2">
    <source>
        <dbReference type="EMBL" id="ASG29652.1"/>
    </source>
</evidence>
<dbReference type="Proteomes" id="UP000197638">
    <property type="component" value="Chromosome"/>
</dbReference>
<accession>A0A241Q4B0</accession>